<dbReference type="Gene3D" id="3.30.2310.20">
    <property type="entry name" value="RelE-like"/>
    <property type="match status" value="1"/>
</dbReference>
<dbReference type="Proteomes" id="UP000010482">
    <property type="component" value="Chromosome"/>
</dbReference>
<evidence type="ECO:0000313" key="3">
    <source>
        <dbReference type="EMBL" id="AFZ51008.1"/>
    </source>
</evidence>
<organism evidence="3 4">
    <name type="scientific">Dactylococcopsis salina (strain PCC 8305)</name>
    <name type="common">Myxobactron salinum</name>
    <dbReference type="NCBI Taxonomy" id="13035"/>
    <lineage>
        <taxon>Bacteria</taxon>
        <taxon>Bacillati</taxon>
        <taxon>Cyanobacteriota</taxon>
        <taxon>Cyanophyceae</taxon>
        <taxon>Nodosilineales</taxon>
        <taxon>Cymatolegaceae</taxon>
        <taxon>Dactylococcopsis</taxon>
    </lineage>
</organism>
<dbReference type="PANTHER" id="PTHR35601:SF1">
    <property type="entry name" value="TOXIN RELE"/>
    <property type="match status" value="1"/>
</dbReference>
<dbReference type="STRING" id="13035.Dacsa_2404"/>
<name>K9YY14_DACS8</name>
<dbReference type="RefSeq" id="WP_015229999.1">
    <property type="nucleotide sequence ID" value="NC_019780.1"/>
</dbReference>
<dbReference type="EMBL" id="CP003944">
    <property type="protein sequence ID" value="AFZ51008.1"/>
    <property type="molecule type" value="Genomic_DNA"/>
</dbReference>
<reference evidence="3" key="1">
    <citation type="submission" date="2012-04" db="EMBL/GenBank/DDBJ databases">
        <title>Finished genome of Dactylococcopsis salina PCC 8305.</title>
        <authorList>
            <consortium name="US DOE Joint Genome Institute"/>
            <person name="Gugger M."/>
            <person name="Coursin T."/>
            <person name="Rippka R."/>
            <person name="Tandeau De Marsac N."/>
            <person name="Huntemann M."/>
            <person name="Wei C.-L."/>
            <person name="Han J."/>
            <person name="Detter J.C."/>
            <person name="Han C."/>
            <person name="Tapia R."/>
            <person name="Daligault H."/>
            <person name="Chen A."/>
            <person name="Krypides N."/>
            <person name="Mavromatis K."/>
            <person name="Markowitz V."/>
            <person name="Szeto E."/>
            <person name="Ivanova N."/>
            <person name="Ovchinnikova G."/>
            <person name="Pagani I."/>
            <person name="Pati A."/>
            <person name="Goodwin L."/>
            <person name="Peters L."/>
            <person name="Pitluck S."/>
            <person name="Woyke T."/>
            <person name="Kerfeld C."/>
        </authorList>
    </citation>
    <scope>NUCLEOTIDE SEQUENCE [LARGE SCALE GENOMIC DNA]</scope>
    <source>
        <strain evidence="3">PCC 8305</strain>
    </source>
</reference>
<proteinExistence type="inferred from homology"/>
<protein>
    <submittedName>
        <fullName evidence="3">Addiction module toxin, RelE/StbE family</fullName>
    </submittedName>
</protein>
<dbReference type="OrthoDB" id="163524at2"/>
<dbReference type="InterPro" id="IPR035093">
    <property type="entry name" value="RelE/ParE_toxin_dom_sf"/>
</dbReference>
<keyword evidence="4" id="KW-1185">Reference proteome</keyword>
<accession>K9YY14</accession>
<comment type="similarity">
    <text evidence="1">Belongs to the RelE toxin family.</text>
</comment>
<evidence type="ECO:0000256" key="2">
    <source>
        <dbReference type="ARBA" id="ARBA00022649"/>
    </source>
</evidence>
<dbReference type="InterPro" id="IPR007712">
    <property type="entry name" value="RelE/ParE_toxin"/>
</dbReference>
<evidence type="ECO:0000256" key="1">
    <source>
        <dbReference type="ARBA" id="ARBA00006226"/>
    </source>
</evidence>
<dbReference type="KEGG" id="dsl:Dacsa_2404"/>
<sequence>MGYTVKYDAQVVAELKKLPSKLGKRIVNKINWLAENLEQVNSLPLSGNLSGFYKLRVGDYRVIYSLDQNSETIIIEKVGHRREIYKS</sequence>
<keyword evidence="2" id="KW-1277">Toxin-antitoxin system</keyword>
<dbReference type="eggNOG" id="COG2026">
    <property type="taxonomic scope" value="Bacteria"/>
</dbReference>
<dbReference type="Pfam" id="PF05016">
    <property type="entry name" value="ParE_toxin"/>
    <property type="match status" value="1"/>
</dbReference>
<dbReference type="HOGENOM" id="CLU_155761_1_0_3"/>
<dbReference type="PANTHER" id="PTHR35601">
    <property type="entry name" value="TOXIN RELE"/>
    <property type="match status" value="1"/>
</dbReference>
<gene>
    <name evidence="3" type="ORF">Dacsa_2404</name>
</gene>
<dbReference type="AlphaFoldDB" id="K9YY14"/>
<dbReference type="NCBIfam" id="TIGR02385">
    <property type="entry name" value="RelE_StbE"/>
    <property type="match status" value="1"/>
</dbReference>
<dbReference type="SUPFAM" id="SSF143011">
    <property type="entry name" value="RelE-like"/>
    <property type="match status" value="1"/>
</dbReference>
<evidence type="ECO:0000313" key="4">
    <source>
        <dbReference type="Proteomes" id="UP000010482"/>
    </source>
</evidence>